<sequence length="263" mass="30077">MAYRLEKPLTRVGVLVMRGVGGDYEHGLAHAREEYGQYRAAGGLAHAAFAADENPLERVLVNFTAMTTDLKEAKLELFLQWLQVRENFLYKQVNGAQLRGCKIKYCSRSKRFGIFKSNDVPDGVLLVVPLHLAITPMRVLEDPLFGPECRSMFEEGEVDDRFLMMLFLTVERLRKYSSWKPYLDMLPTEFGNPLWFTDDELTELKGTTLHKATELQTISVFYLQHMTEGKKKNLRSLFDEKVKKLAEKLLAHDGHISACIGTK</sequence>
<dbReference type="InterPro" id="IPR050600">
    <property type="entry name" value="SETD3_SETD6_MTase"/>
</dbReference>
<proteinExistence type="predicted"/>
<dbReference type="InterPro" id="IPR046341">
    <property type="entry name" value="SET_dom_sf"/>
</dbReference>
<evidence type="ECO:0000313" key="1">
    <source>
        <dbReference type="EMBL" id="GER57473.1"/>
    </source>
</evidence>
<gene>
    <name evidence="1" type="ORF">STAS_35294</name>
</gene>
<dbReference type="Proteomes" id="UP000325081">
    <property type="component" value="Unassembled WGS sequence"/>
</dbReference>
<keyword evidence="2" id="KW-1185">Reference proteome</keyword>
<evidence type="ECO:0000313" key="2">
    <source>
        <dbReference type="Proteomes" id="UP000325081"/>
    </source>
</evidence>
<dbReference type="SUPFAM" id="SSF82199">
    <property type="entry name" value="SET domain"/>
    <property type="match status" value="1"/>
</dbReference>
<comment type="caution">
    <text evidence="1">The sequence shown here is derived from an EMBL/GenBank/DDBJ whole genome shotgun (WGS) entry which is preliminary data.</text>
</comment>
<name>A0A5A7RJR0_STRAF</name>
<dbReference type="EMBL" id="BKCP01013292">
    <property type="protein sequence ID" value="GER57473.1"/>
    <property type="molecule type" value="Genomic_DNA"/>
</dbReference>
<dbReference type="OrthoDB" id="42889at2759"/>
<dbReference type="Gene3D" id="3.90.1410.10">
    <property type="entry name" value="set domain protein methyltransferase, domain 1"/>
    <property type="match status" value="1"/>
</dbReference>
<dbReference type="AlphaFoldDB" id="A0A5A7RJR0"/>
<dbReference type="PANTHER" id="PTHR13271">
    <property type="entry name" value="UNCHARACTERIZED PUTATIVE METHYLTRANSFERASE"/>
    <property type="match status" value="1"/>
</dbReference>
<reference evidence="2" key="1">
    <citation type="journal article" date="2019" name="Curr. Biol.">
        <title>Genome Sequence of Striga asiatica Provides Insight into the Evolution of Plant Parasitism.</title>
        <authorList>
            <person name="Yoshida S."/>
            <person name="Kim S."/>
            <person name="Wafula E.K."/>
            <person name="Tanskanen J."/>
            <person name="Kim Y.M."/>
            <person name="Honaas L."/>
            <person name="Yang Z."/>
            <person name="Spallek T."/>
            <person name="Conn C.E."/>
            <person name="Ichihashi Y."/>
            <person name="Cheong K."/>
            <person name="Cui S."/>
            <person name="Der J.P."/>
            <person name="Gundlach H."/>
            <person name="Jiao Y."/>
            <person name="Hori C."/>
            <person name="Ishida J.K."/>
            <person name="Kasahara H."/>
            <person name="Kiba T."/>
            <person name="Kim M.S."/>
            <person name="Koo N."/>
            <person name="Laohavisit A."/>
            <person name="Lee Y.H."/>
            <person name="Lumba S."/>
            <person name="McCourt P."/>
            <person name="Mortimer J.C."/>
            <person name="Mutuku J.M."/>
            <person name="Nomura T."/>
            <person name="Sasaki-Sekimoto Y."/>
            <person name="Seto Y."/>
            <person name="Wang Y."/>
            <person name="Wakatake T."/>
            <person name="Sakakibara H."/>
            <person name="Demura T."/>
            <person name="Yamaguchi S."/>
            <person name="Yoneyama K."/>
            <person name="Manabe R.I."/>
            <person name="Nelson D.C."/>
            <person name="Schulman A.H."/>
            <person name="Timko M.P."/>
            <person name="dePamphilis C.W."/>
            <person name="Choi D."/>
            <person name="Shirasu K."/>
        </authorList>
    </citation>
    <scope>NUCLEOTIDE SEQUENCE [LARGE SCALE GENOMIC DNA]</scope>
    <source>
        <strain evidence="2">cv. UVA1</strain>
    </source>
</reference>
<dbReference type="GO" id="GO:0016279">
    <property type="term" value="F:protein-lysine N-methyltransferase activity"/>
    <property type="evidence" value="ECO:0007669"/>
    <property type="project" value="TreeGrafter"/>
</dbReference>
<organism evidence="1 2">
    <name type="scientific">Striga asiatica</name>
    <name type="common">Asiatic witchweed</name>
    <name type="synonym">Buchnera asiatica</name>
    <dbReference type="NCBI Taxonomy" id="4170"/>
    <lineage>
        <taxon>Eukaryota</taxon>
        <taxon>Viridiplantae</taxon>
        <taxon>Streptophyta</taxon>
        <taxon>Embryophyta</taxon>
        <taxon>Tracheophyta</taxon>
        <taxon>Spermatophyta</taxon>
        <taxon>Magnoliopsida</taxon>
        <taxon>eudicotyledons</taxon>
        <taxon>Gunneridae</taxon>
        <taxon>Pentapetalae</taxon>
        <taxon>asterids</taxon>
        <taxon>lamiids</taxon>
        <taxon>Lamiales</taxon>
        <taxon>Orobanchaceae</taxon>
        <taxon>Buchnereae</taxon>
        <taxon>Striga</taxon>
    </lineage>
</organism>
<dbReference type="PANTHER" id="PTHR13271:SF55">
    <property type="entry name" value="SET DOMAIN-CONTAINING PROTEIN"/>
    <property type="match status" value="1"/>
</dbReference>
<protein>
    <submittedName>
        <fullName evidence="1">SET domain-containing protein</fullName>
    </submittedName>
</protein>
<accession>A0A5A7RJR0</accession>
<dbReference type="CDD" id="cd10527">
    <property type="entry name" value="SET_LSMT"/>
    <property type="match status" value="1"/>
</dbReference>